<dbReference type="PANTHER" id="PTHR24305:SF166">
    <property type="entry name" value="CYTOCHROME P450 12A4, MITOCHONDRIAL-RELATED"/>
    <property type="match status" value="1"/>
</dbReference>
<dbReference type="Pfam" id="PF00067">
    <property type="entry name" value="p450"/>
    <property type="match status" value="1"/>
</dbReference>
<keyword evidence="4 5" id="KW-0408">Iron</keyword>
<dbReference type="GO" id="GO:0020037">
    <property type="term" value="F:heme binding"/>
    <property type="evidence" value="ECO:0007669"/>
    <property type="project" value="InterPro"/>
</dbReference>
<evidence type="ECO:0000256" key="3">
    <source>
        <dbReference type="ARBA" id="ARBA00022723"/>
    </source>
</evidence>
<keyword evidence="6" id="KW-0812">Transmembrane</keyword>
<dbReference type="InterPro" id="IPR001128">
    <property type="entry name" value="Cyt_P450"/>
</dbReference>
<keyword evidence="6" id="KW-1133">Transmembrane helix</keyword>
<dbReference type="InterPro" id="IPR002401">
    <property type="entry name" value="Cyt_P450_E_grp-I"/>
</dbReference>
<dbReference type="AlphaFoldDB" id="A0A168BHK9"/>
<accession>A0A168BHK9</accession>
<feature type="binding site" description="axial binding residue" evidence="5">
    <location>
        <position position="500"/>
    </location>
    <ligand>
        <name>heme</name>
        <dbReference type="ChEBI" id="CHEBI:30413"/>
    </ligand>
    <ligandPart>
        <name>Fe</name>
        <dbReference type="ChEBI" id="CHEBI:18248"/>
    </ligandPart>
</feature>
<dbReference type="PRINTS" id="PR00385">
    <property type="entry name" value="P450"/>
</dbReference>
<evidence type="ECO:0000313" key="7">
    <source>
        <dbReference type="EMBL" id="OAA70126.1"/>
    </source>
</evidence>
<dbReference type="GO" id="GO:0016705">
    <property type="term" value="F:oxidoreductase activity, acting on paired donors, with incorporation or reduction of molecular oxygen"/>
    <property type="evidence" value="ECO:0007669"/>
    <property type="project" value="InterPro"/>
</dbReference>
<dbReference type="SUPFAM" id="SSF48264">
    <property type="entry name" value="Cytochrome P450"/>
    <property type="match status" value="1"/>
</dbReference>
<gene>
    <name evidence="7" type="ORF">LEL_09942</name>
</gene>
<dbReference type="PRINTS" id="PR00463">
    <property type="entry name" value="EP450I"/>
</dbReference>
<keyword evidence="8" id="KW-1185">Reference proteome</keyword>
<dbReference type="PANTHER" id="PTHR24305">
    <property type="entry name" value="CYTOCHROME P450"/>
    <property type="match status" value="1"/>
</dbReference>
<protein>
    <submittedName>
        <fullName evidence="7">Cytochrome P450</fullName>
    </submittedName>
</protein>
<dbReference type="OrthoDB" id="1470350at2759"/>
<dbReference type="Gene3D" id="1.10.630.10">
    <property type="entry name" value="Cytochrome P450"/>
    <property type="match status" value="1"/>
</dbReference>
<dbReference type="GO" id="GO:0005506">
    <property type="term" value="F:iron ion binding"/>
    <property type="evidence" value="ECO:0007669"/>
    <property type="project" value="InterPro"/>
</dbReference>
<keyword evidence="2 5" id="KW-0349">Heme</keyword>
<keyword evidence="3 5" id="KW-0479">Metal-binding</keyword>
<comment type="similarity">
    <text evidence="1">Belongs to the cytochrome P450 family.</text>
</comment>
<evidence type="ECO:0000256" key="6">
    <source>
        <dbReference type="SAM" id="Phobius"/>
    </source>
</evidence>
<organism evidence="7 8">
    <name type="scientific">Akanthomyces lecanii RCEF 1005</name>
    <dbReference type="NCBI Taxonomy" id="1081108"/>
    <lineage>
        <taxon>Eukaryota</taxon>
        <taxon>Fungi</taxon>
        <taxon>Dikarya</taxon>
        <taxon>Ascomycota</taxon>
        <taxon>Pezizomycotina</taxon>
        <taxon>Sordariomycetes</taxon>
        <taxon>Hypocreomycetidae</taxon>
        <taxon>Hypocreales</taxon>
        <taxon>Cordycipitaceae</taxon>
        <taxon>Akanthomyces</taxon>
        <taxon>Cordyceps confragosa</taxon>
    </lineage>
</organism>
<evidence type="ECO:0000256" key="5">
    <source>
        <dbReference type="PIRSR" id="PIRSR602401-1"/>
    </source>
</evidence>
<sequence length="560" mass="62201">MTAIRELPLGWIVLTSFIGCSMPKLLHLSLPETGFPPLVLYFVIFGSLFAIQAGLFAFYAVIVYPLFLSPFRHLPSPKGGIPFFGHGRDIRIYGPGHMARQWYAQAKDDGLMRVLWHGNQEMIFVRSQQALSEVFVKNSYQFEKPDFIRGFLAFIIGWALLTTEGDEHKKQRRNMLPAFSFRHIKDLYPLFWKKSCESVAAMAADCRAQDPVKGCGEMEIASWSARSGLDIIGLAATGIDFGAIADGDNPLAQSYYCLNPAPSDFLLIGMRAFLPQWIVTNLPVPRIWSVNKAAKHIRQVCRQLIGEKRAKQASKEDMGVDILSVAMQSGLFSDENLVDQMMTFLSAGHETTAASLVWAIYLLSKYPNMQERLRAEIREHLPSPDAENHEITSNDIDGMPYLNAVCSEVLRTHGPVATTIRVANCNTVVEGQYIPRGTLLIIPIWAINTDPLLWGPDATEFKPERWLTPEQGGTSKANAASGGATSNYAFMTFIHGPHSCIGGNFSKSEMACLLAAWVGRFEFTIKNKALLDERNMVVNPSVVAKPEGGLHMLAKVIDGW</sequence>
<dbReference type="CDD" id="cd11069">
    <property type="entry name" value="CYP_FUM15-like"/>
    <property type="match status" value="1"/>
</dbReference>
<keyword evidence="6" id="KW-0472">Membrane</keyword>
<dbReference type="GO" id="GO:0004497">
    <property type="term" value="F:monooxygenase activity"/>
    <property type="evidence" value="ECO:0007669"/>
    <property type="project" value="InterPro"/>
</dbReference>
<dbReference type="InterPro" id="IPR050121">
    <property type="entry name" value="Cytochrome_P450_monoxygenase"/>
</dbReference>
<proteinExistence type="inferred from homology"/>
<reference evidence="7 8" key="1">
    <citation type="journal article" date="2016" name="Genome Biol. Evol.">
        <title>Divergent and convergent evolution of fungal pathogenicity.</title>
        <authorList>
            <person name="Shang Y."/>
            <person name="Xiao G."/>
            <person name="Zheng P."/>
            <person name="Cen K."/>
            <person name="Zhan S."/>
            <person name="Wang C."/>
        </authorList>
    </citation>
    <scope>NUCLEOTIDE SEQUENCE [LARGE SCALE GENOMIC DNA]</scope>
    <source>
        <strain evidence="7 8">RCEF 1005</strain>
    </source>
</reference>
<feature type="transmembrane region" description="Helical" evidence="6">
    <location>
        <begin position="38"/>
        <end position="68"/>
    </location>
</feature>
<evidence type="ECO:0000313" key="8">
    <source>
        <dbReference type="Proteomes" id="UP000076881"/>
    </source>
</evidence>
<feature type="transmembrane region" description="Helical" evidence="6">
    <location>
        <begin position="147"/>
        <end position="163"/>
    </location>
</feature>
<dbReference type="STRING" id="1081108.A0A168BHK9"/>
<evidence type="ECO:0000256" key="4">
    <source>
        <dbReference type="ARBA" id="ARBA00023004"/>
    </source>
</evidence>
<feature type="transmembrane region" description="Helical" evidence="6">
    <location>
        <begin position="7"/>
        <end position="26"/>
    </location>
</feature>
<dbReference type="EMBL" id="AZHF01000010">
    <property type="protein sequence ID" value="OAA70126.1"/>
    <property type="molecule type" value="Genomic_DNA"/>
</dbReference>
<comment type="cofactor">
    <cofactor evidence="5">
        <name>heme</name>
        <dbReference type="ChEBI" id="CHEBI:30413"/>
    </cofactor>
</comment>
<evidence type="ECO:0000256" key="2">
    <source>
        <dbReference type="ARBA" id="ARBA00022617"/>
    </source>
</evidence>
<name>A0A168BHK9_CORDF</name>
<comment type="caution">
    <text evidence="7">The sequence shown here is derived from an EMBL/GenBank/DDBJ whole genome shotgun (WGS) entry which is preliminary data.</text>
</comment>
<dbReference type="Proteomes" id="UP000076881">
    <property type="component" value="Unassembled WGS sequence"/>
</dbReference>
<dbReference type="InterPro" id="IPR036396">
    <property type="entry name" value="Cyt_P450_sf"/>
</dbReference>
<evidence type="ECO:0000256" key="1">
    <source>
        <dbReference type="ARBA" id="ARBA00010617"/>
    </source>
</evidence>
<dbReference type="PROSITE" id="PS51257">
    <property type="entry name" value="PROKAR_LIPOPROTEIN"/>
    <property type="match status" value="1"/>
</dbReference>